<keyword evidence="6 7" id="KW-0472">Membrane</keyword>
<evidence type="ECO:0000256" key="5">
    <source>
        <dbReference type="ARBA" id="ARBA00022989"/>
    </source>
</evidence>
<evidence type="ECO:0000256" key="6">
    <source>
        <dbReference type="ARBA" id="ARBA00023136"/>
    </source>
</evidence>
<dbReference type="PANTHER" id="PTHR48090">
    <property type="entry name" value="UNDECAPRENYL-PHOSPHATE 4-DEOXY-4-FORMAMIDO-L-ARABINOSE TRANSFERASE-RELATED"/>
    <property type="match status" value="1"/>
</dbReference>
<keyword evidence="2" id="KW-0328">Glycosyltransferase</keyword>
<keyword evidence="5 7" id="KW-1133">Transmembrane helix</keyword>
<accession>A0A382N9L2</accession>
<sequence>MKLSIIIPCYNEEEVLPLTLDRLKTLSQEWIAREDCTEVEFVIVDDGSQDRTGELLIESSKADKCVKVIRFSRNFGHQAALLAGYEFAKGDVIVTLDADLQDPPELIGSMLDRIKEEYEIVYAARKSREIDSLFKRKTADVFYWIMKKFGADIVPNHADFRMVTRRVLDAFLQFPEKNLFIRATFPIVGFPSCVVYYDRPERLAGKTKYPFRKMFEFAIDGLTSFSVVPLRICSMVGLLVSLLALLMLSWSLIVKIFGGAIPGWTSTVAPLYLLGGVQLLFLGIIGEYIGKIYTEVKHRPRYIIQEMINLGEKNVTR</sequence>
<name>A0A382N9L2_9ZZZZ</name>
<reference evidence="9" key="1">
    <citation type="submission" date="2018-05" db="EMBL/GenBank/DDBJ databases">
        <authorList>
            <person name="Lanie J.A."/>
            <person name="Ng W.-L."/>
            <person name="Kazmierczak K.M."/>
            <person name="Andrzejewski T.M."/>
            <person name="Davidsen T.M."/>
            <person name="Wayne K.J."/>
            <person name="Tettelin H."/>
            <person name="Glass J.I."/>
            <person name="Rusch D."/>
            <person name="Podicherti R."/>
            <person name="Tsui H.-C.T."/>
            <person name="Winkler M.E."/>
        </authorList>
    </citation>
    <scope>NUCLEOTIDE SEQUENCE</scope>
</reference>
<evidence type="ECO:0000256" key="3">
    <source>
        <dbReference type="ARBA" id="ARBA00022679"/>
    </source>
</evidence>
<dbReference type="Gene3D" id="3.90.550.10">
    <property type="entry name" value="Spore Coat Polysaccharide Biosynthesis Protein SpsA, Chain A"/>
    <property type="match status" value="1"/>
</dbReference>
<dbReference type="CDD" id="cd04187">
    <property type="entry name" value="DPM1_like_bac"/>
    <property type="match status" value="1"/>
</dbReference>
<dbReference type="InterPro" id="IPR050256">
    <property type="entry name" value="Glycosyltransferase_2"/>
</dbReference>
<dbReference type="InterPro" id="IPR001173">
    <property type="entry name" value="Glyco_trans_2-like"/>
</dbReference>
<evidence type="ECO:0000313" key="9">
    <source>
        <dbReference type="EMBL" id="SVC57884.1"/>
    </source>
</evidence>
<keyword evidence="4 7" id="KW-0812">Transmembrane</keyword>
<feature type="transmembrane region" description="Helical" evidence="7">
    <location>
        <begin position="217"/>
        <end position="250"/>
    </location>
</feature>
<evidence type="ECO:0000256" key="4">
    <source>
        <dbReference type="ARBA" id="ARBA00022692"/>
    </source>
</evidence>
<feature type="domain" description="Glycosyltransferase 2-like" evidence="8">
    <location>
        <begin position="4"/>
        <end position="148"/>
    </location>
</feature>
<evidence type="ECO:0000259" key="8">
    <source>
        <dbReference type="Pfam" id="PF00535"/>
    </source>
</evidence>
<dbReference type="GO" id="GO:0005886">
    <property type="term" value="C:plasma membrane"/>
    <property type="evidence" value="ECO:0007669"/>
    <property type="project" value="TreeGrafter"/>
</dbReference>
<dbReference type="InterPro" id="IPR029044">
    <property type="entry name" value="Nucleotide-diphossugar_trans"/>
</dbReference>
<dbReference type="EMBL" id="UINC01098963">
    <property type="protein sequence ID" value="SVC57884.1"/>
    <property type="molecule type" value="Genomic_DNA"/>
</dbReference>
<organism evidence="9">
    <name type="scientific">marine metagenome</name>
    <dbReference type="NCBI Taxonomy" id="408172"/>
    <lineage>
        <taxon>unclassified sequences</taxon>
        <taxon>metagenomes</taxon>
        <taxon>ecological metagenomes</taxon>
    </lineage>
</organism>
<dbReference type="Pfam" id="PF00535">
    <property type="entry name" value="Glycos_transf_2"/>
    <property type="match status" value="1"/>
</dbReference>
<proteinExistence type="predicted"/>
<comment type="subcellular location">
    <subcellularLocation>
        <location evidence="1">Membrane</location>
        <topology evidence="1">Multi-pass membrane protein</topology>
    </subcellularLocation>
</comment>
<dbReference type="GO" id="GO:0016757">
    <property type="term" value="F:glycosyltransferase activity"/>
    <property type="evidence" value="ECO:0007669"/>
    <property type="project" value="UniProtKB-KW"/>
</dbReference>
<evidence type="ECO:0000256" key="7">
    <source>
        <dbReference type="SAM" id="Phobius"/>
    </source>
</evidence>
<dbReference type="SUPFAM" id="SSF53448">
    <property type="entry name" value="Nucleotide-diphospho-sugar transferases"/>
    <property type="match status" value="1"/>
</dbReference>
<dbReference type="AlphaFoldDB" id="A0A382N9L2"/>
<evidence type="ECO:0000256" key="2">
    <source>
        <dbReference type="ARBA" id="ARBA00022676"/>
    </source>
</evidence>
<dbReference type="PANTHER" id="PTHR48090:SF1">
    <property type="entry name" value="PROPHAGE BACTOPRENOL GLUCOSYL TRANSFERASE HOMOLOG"/>
    <property type="match status" value="1"/>
</dbReference>
<keyword evidence="3" id="KW-0808">Transferase</keyword>
<feature type="transmembrane region" description="Helical" evidence="7">
    <location>
        <begin position="270"/>
        <end position="289"/>
    </location>
</feature>
<protein>
    <recommendedName>
        <fullName evidence="8">Glycosyltransferase 2-like domain-containing protein</fullName>
    </recommendedName>
</protein>
<evidence type="ECO:0000256" key="1">
    <source>
        <dbReference type="ARBA" id="ARBA00004141"/>
    </source>
</evidence>
<gene>
    <name evidence="9" type="ORF">METZ01_LOCUS310738</name>
</gene>